<dbReference type="Proteomes" id="UP000092482">
    <property type="component" value="Chromosome"/>
</dbReference>
<dbReference type="AlphaFoldDB" id="A0A1B1NBK4"/>
<evidence type="ECO:0000256" key="4">
    <source>
        <dbReference type="HAMAP-Rule" id="MF_00470"/>
    </source>
</evidence>
<dbReference type="PANTHER" id="PTHR48073:SF2">
    <property type="entry name" value="O-SUCCINYLBENZOATE SYNTHASE"/>
    <property type="match status" value="1"/>
</dbReference>
<name>A0A1B1NBK4_9MICO</name>
<evidence type="ECO:0000313" key="7">
    <source>
        <dbReference type="Proteomes" id="UP000092482"/>
    </source>
</evidence>
<keyword evidence="1 4" id="KW-0479">Metal-binding</keyword>
<dbReference type="PATRIC" id="fig|1758689.4.peg.1452"/>
<gene>
    <name evidence="4" type="primary">menC</name>
    <name evidence="6" type="ORF">SGUI_1410</name>
</gene>
<dbReference type="InterPro" id="IPR010196">
    <property type="entry name" value="OSB_synthase_MenC1"/>
</dbReference>
<sequence>MASAGGREPSSYAGAVPTPETPDLDELLAAAHVVRLPMRVRFRGVTEREAVLLRGPGGWAEWCPFVEYADADAARWLAAAVEAGWGQLPAPVRDEVGVNATVPALPAAEVEGLLARVDARRTAKVKVAEAGQSLDDDVARVTEVRRVLGPAARIRVDANGAWSEQEALAALERLAPLGLEYAEQPCGTVEELAALRLALARRGVDVPVAADESIRRAQDPLRVARLEAADLVVVKVAPLGGVARALEIIERCGLPAVVSSALDTSVGLSLGVRLAAALPALEHDCGLGTATLLAADVVAEPLVPAGGVLTLARAEAARDAVDPAALAAYRPGPDRETWWRDRLTRAHSLL</sequence>
<feature type="active site" description="Proton donor" evidence="4">
    <location>
        <position position="126"/>
    </location>
</feature>
<evidence type="ECO:0000313" key="6">
    <source>
        <dbReference type="EMBL" id="ANS78806.1"/>
    </source>
</evidence>
<dbReference type="Pfam" id="PF18374">
    <property type="entry name" value="Enolase_like_N"/>
    <property type="match status" value="1"/>
</dbReference>
<dbReference type="EMBL" id="CP014989">
    <property type="protein sequence ID" value="ANS78806.1"/>
    <property type="molecule type" value="Genomic_DNA"/>
</dbReference>
<dbReference type="InterPro" id="IPR036849">
    <property type="entry name" value="Enolase-like_C_sf"/>
</dbReference>
<evidence type="ECO:0000256" key="3">
    <source>
        <dbReference type="ARBA" id="ARBA00023239"/>
    </source>
</evidence>
<accession>A0A1B1NBK4</accession>
<evidence type="ECO:0000256" key="2">
    <source>
        <dbReference type="ARBA" id="ARBA00022842"/>
    </source>
</evidence>
<keyword evidence="7" id="KW-1185">Reference proteome</keyword>
<dbReference type="GO" id="GO:0009234">
    <property type="term" value="P:menaquinone biosynthetic process"/>
    <property type="evidence" value="ECO:0007669"/>
    <property type="project" value="UniProtKB-UniRule"/>
</dbReference>
<evidence type="ECO:0000259" key="5">
    <source>
        <dbReference type="SMART" id="SM00922"/>
    </source>
</evidence>
<comment type="cofactor">
    <cofactor evidence="4">
        <name>a divalent metal cation</name>
        <dbReference type="ChEBI" id="CHEBI:60240"/>
    </cofactor>
</comment>
<feature type="binding site" evidence="4">
    <location>
        <position position="157"/>
    </location>
    <ligand>
        <name>Mg(2+)</name>
        <dbReference type="ChEBI" id="CHEBI:18420"/>
    </ligand>
</feature>
<dbReference type="SUPFAM" id="SSF51604">
    <property type="entry name" value="Enolase C-terminal domain-like"/>
    <property type="match status" value="1"/>
</dbReference>
<comment type="pathway">
    <text evidence="4">Quinol/quinone metabolism; 1,4-dihydroxy-2-naphthoate biosynthesis; 1,4-dihydroxy-2-naphthoate from chorismate: step 4/7.</text>
</comment>
<dbReference type="SFLD" id="SFLDF00009">
    <property type="entry name" value="o-succinylbenzoate_synthase"/>
    <property type="match status" value="1"/>
</dbReference>
<dbReference type="STRING" id="1758689.SGUI_1410"/>
<feature type="binding site" evidence="4">
    <location>
        <position position="211"/>
    </location>
    <ligand>
        <name>Mg(2+)</name>
        <dbReference type="ChEBI" id="CHEBI:18420"/>
    </ligand>
</feature>
<dbReference type="GO" id="GO:0000287">
    <property type="term" value="F:magnesium ion binding"/>
    <property type="evidence" value="ECO:0007669"/>
    <property type="project" value="UniProtKB-UniRule"/>
</dbReference>
<feature type="domain" description="Mandelate racemase/muconate lactonizing enzyme C-terminal" evidence="5">
    <location>
        <begin position="106"/>
        <end position="202"/>
    </location>
</feature>
<comment type="catalytic activity">
    <reaction evidence="4">
        <text>(1R,6R)-6-hydroxy-2-succinyl-cyclohexa-2,4-diene-1-carboxylate = 2-succinylbenzoate + H2O</text>
        <dbReference type="Rhea" id="RHEA:10196"/>
        <dbReference type="ChEBI" id="CHEBI:15377"/>
        <dbReference type="ChEBI" id="CHEBI:18325"/>
        <dbReference type="ChEBI" id="CHEBI:58689"/>
        <dbReference type="EC" id="4.2.1.113"/>
    </reaction>
</comment>
<dbReference type="UniPathway" id="UPA00079"/>
<keyword evidence="3 4" id="KW-0456">Lyase</keyword>
<dbReference type="PANTHER" id="PTHR48073">
    <property type="entry name" value="O-SUCCINYLBENZOATE SYNTHASE-RELATED"/>
    <property type="match status" value="1"/>
</dbReference>
<keyword evidence="4" id="KW-0474">Menaquinone biosynthesis</keyword>
<protein>
    <recommendedName>
        <fullName evidence="4">o-succinylbenzoate synthase</fullName>
        <shortName evidence="4">OSB synthase</shortName>
        <shortName evidence="4">OSBS</shortName>
        <ecNumber evidence="4">4.2.1.113</ecNumber>
    </recommendedName>
    <alternativeName>
        <fullName evidence="4">4-(2'-carboxyphenyl)-4-oxybutyric acid synthase</fullName>
    </alternativeName>
    <alternativeName>
        <fullName evidence="4">o-succinylbenzoic acid synthase</fullName>
    </alternativeName>
</protein>
<dbReference type="NCBIfam" id="NF002782">
    <property type="entry name" value="PRK02901.1"/>
    <property type="match status" value="1"/>
</dbReference>
<dbReference type="InterPro" id="IPR029065">
    <property type="entry name" value="Enolase_C-like"/>
</dbReference>
<keyword evidence="2 4" id="KW-0460">Magnesium</keyword>
<comment type="pathway">
    <text evidence="4">Quinol/quinone metabolism; menaquinone biosynthesis.</text>
</comment>
<dbReference type="SFLD" id="SFLDG00180">
    <property type="entry name" value="muconate_cycloisomerase"/>
    <property type="match status" value="1"/>
</dbReference>
<evidence type="ECO:0000256" key="1">
    <source>
        <dbReference type="ARBA" id="ARBA00022723"/>
    </source>
</evidence>
<dbReference type="SMART" id="SM00922">
    <property type="entry name" value="MR_MLE"/>
    <property type="match status" value="1"/>
</dbReference>
<dbReference type="SFLD" id="SFLDS00001">
    <property type="entry name" value="Enolase"/>
    <property type="match status" value="1"/>
</dbReference>
<comment type="similarity">
    <text evidence="4">Belongs to the mandelate racemase/muconate lactonizing enzyme family. MenC type 1 subfamily.</text>
</comment>
<organism evidence="6 7">
    <name type="scientific">Serinicoccus hydrothermalis</name>
    <dbReference type="NCBI Taxonomy" id="1758689"/>
    <lineage>
        <taxon>Bacteria</taxon>
        <taxon>Bacillati</taxon>
        <taxon>Actinomycetota</taxon>
        <taxon>Actinomycetes</taxon>
        <taxon>Micrococcales</taxon>
        <taxon>Ornithinimicrobiaceae</taxon>
        <taxon>Serinicoccus</taxon>
    </lineage>
</organism>
<reference evidence="6 7" key="1">
    <citation type="submission" date="2016-03" db="EMBL/GenBank/DDBJ databases">
        <title>Shallow-sea hydrothermal system.</title>
        <authorList>
            <person name="Tang K."/>
        </authorList>
    </citation>
    <scope>NUCLEOTIDE SEQUENCE [LARGE SCALE GENOMIC DNA]</scope>
    <source>
        <strain evidence="6 7">JLT9</strain>
    </source>
</reference>
<dbReference type="Gene3D" id="3.20.20.120">
    <property type="entry name" value="Enolase-like C-terminal domain"/>
    <property type="match status" value="1"/>
</dbReference>
<dbReference type="GO" id="GO:0043748">
    <property type="term" value="F:O-succinylbenzoate synthase activity"/>
    <property type="evidence" value="ECO:0007669"/>
    <property type="project" value="UniProtKB-EC"/>
</dbReference>
<dbReference type="EC" id="4.2.1.113" evidence="4"/>
<dbReference type="CDD" id="cd03320">
    <property type="entry name" value="OSBS"/>
    <property type="match status" value="1"/>
</dbReference>
<dbReference type="HAMAP" id="MF_00470">
    <property type="entry name" value="MenC_1"/>
    <property type="match status" value="1"/>
</dbReference>
<dbReference type="Pfam" id="PF13378">
    <property type="entry name" value="MR_MLE_C"/>
    <property type="match status" value="1"/>
</dbReference>
<dbReference type="InterPro" id="IPR013342">
    <property type="entry name" value="Mandelate_racemase_C"/>
</dbReference>
<proteinExistence type="inferred from homology"/>
<dbReference type="UniPathway" id="UPA01057">
    <property type="reaction ID" value="UER00165"/>
</dbReference>
<feature type="binding site" evidence="4">
    <location>
        <position position="183"/>
    </location>
    <ligand>
        <name>Mg(2+)</name>
        <dbReference type="ChEBI" id="CHEBI:18420"/>
    </ligand>
</feature>
<feature type="active site" description="Proton acceptor" evidence="4">
    <location>
        <position position="235"/>
    </location>
</feature>
<dbReference type="KEGG" id="serj:SGUI_1410"/>
<comment type="function">
    <text evidence="4">Converts 2-succinyl-6-hydroxy-2,4-cyclohexadiene-1-carboxylate (SHCHC) to 2-succinylbenzoate (OSB).</text>
</comment>